<sequence>RTFDTTNNFSDKRDAKKNSEKKISKILGGKRGGEVQLGRRMNNEDEDMFFVDDETDALKVFHAWGLQSRTIERLLYCGITKIIHLKLMIPADLDVVFDEATRLGEKILFRDSLRTWREHNGLGLMTQDMMNTMEGQNVESPTSSPQNSVESRNMTSTPLSLLQIAEGFNLRELLRSTLKGVKLLASYDKDHTLTSSEQLYLCHVIVDFHMATRQRMTSDEMAFYAKEIIKSFPTEHEVRGNSYEKKIL</sequence>
<keyword evidence="3" id="KW-1185">Reference proteome</keyword>
<reference evidence="1" key="2">
    <citation type="journal article" date="2020" name="BMC">
        <title>Leishmania infection induces a limited differential gene expression in the sand fly midgut.</title>
        <authorList>
            <person name="Coutinho-Abreu I.V."/>
            <person name="Serafim T.D."/>
            <person name="Meneses C."/>
            <person name="Kamhawi S."/>
            <person name="Oliveira F."/>
            <person name="Valenzuela J.G."/>
        </authorList>
    </citation>
    <scope>NUCLEOTIDE SEQUENCE</scope>
    <source>
        <strain evidence="1">Jacobina</strain>
        <tissue evidence="1">Midgut</tissue>
    </source>
</reference>
<evidence type="ECO:0000313" key="2">
    <source>
        <dbReference type="EnsemblMetazoa" id="LLOJ000473-PA"/>
    </source>
</evidence>
<proteinExistence type="predicted"/>
<dbReference type="VEuPathDB" id="VectorBase:LLOJ000473"/>
<dbReference type="EMBL" id="GITU01004210">
    <property type="protein sequence ID" value="MBC1172913.1"/>
    <property type="molecule type" value="Transcribed_RNA"/>
</dbReference>
<reference evidence="2" key="3">
    <citation type="submission" date="2020-05" db="UniProtKB">
        <authorList>
            <consortium name="EnsemblMetazoa"/>
        </authorList>
    </citation>
    <scope>IDENTIFICATION</scope>
    <source>
        <strain evidence="2">Jacobina</strain>
    </source>
</reference>
<dbReference type="VEuPathDB" id="VectorBase:LLONM1_010762"/>
<dbReference type="EnsemblMetazoa" id="LLOJ000473-RA">
    <property type="protein sequence ID" value="LLOJ000473-PA"/>
    <property type="gene ID" value="LLOJ000473"/>
</dbReference>
<evidence type="ECO:0000313" key="1">
    <source>
        <dbReference type="EMBL" id="MBC1172913.1"/>
    </source>
</evidence>
<dbReference type="EMBL" id="AJWK01001913">
    <property type="status" value="NOT_ANNOTATED_CDS"/>
    <property type="molecule type" value="Genomic_DNA"/>
</dbReference>
<organism evidence="2 3">
    <name type="scientific">Lutzomyia longipalpis</name>
    <name type="common">Sand fly</name>
    <dbReference type="NCBI Taxonomy" id="7200"/>
    <lineage>
        <taxon>Eukaryota</taxon>
        <taxon>Metazoa</taxon>
        <taxon>Ecdysozoa</taxon>
        <taxon>Arthropoda</taxon>
        <taxon>Hexapoda</taxon>
        <taxon>Insecta</taxon>
        <taxon>Pterygota</taxon>
        <taxon>Neoptera</taxon>
        <taxon>Endopterygota</taxon>
        <taxon>Diptera</taxon>
        <taxon>Nematocera</taxon>
        <taxon>Psychodoidea</taxon>
        <taxon>Psychodidae</taxon>
        <taxon>Lutzomyia</taxon>
        <taxon>Lutzomyia</taxon>
    </lineage>
</organism>
<reference evidence="3" key="1">
    <citation type="submission" date="2012-05" db="EMBL/GenBank/DDBJ databases">
        <title>Whole Genome Assembly of Lutzomyia longipalpis.</title>
        <authorList>
            <person name="Richards S."/>
            <person name="Qu C."/>
            <person name="Dillon R."/>
            <person name="Worley K."/>
            <person name="Scherer S."/>
            <person name="Batterton M."/>
            <person name="Taylor A."/>
            <person name="Hawes A."/>
            <person name="Hernandez B."/>
            <person name="Kovar C."/>
            <person name="Mandapat C."/>
            <person name="Pham C."/>
            <person name="Qu C."/>
            <person name="Jing C."/>
            <person name="Bess C."/>
            <person name="Bandaranaike D."/>
            <person name="Ngo D."/>
            <person name="Ongeri F."/>
            <person name="Arias F."/>
            <person name="Lara F."/>
            <person name="Weissenberger G."/>
            <person name="Kamau G."/>
            <person name="Han H."/>
            <person name="Shen H."/>
            <person name="Dinh H."/>
            <person name="Khalil I."/>
            <person name="Jones J."/>
            <person name="Shafer J."/>
            <person name="Jayaseelan J."/>
            <person name="Quiroz J."/>
            <person name="Blankenburg K."/>
            <person name="Nguyen L."/>
            <person name="Jackson L."/>
            <person name="Francisco L."/>
            <person name="Tang L.-Y."/>
            <person name="Pu L.-L."/>
            <person name="Perales L."/>
            <person name="Lorensuhewa L."/>
            <person name="Munidasa M."/>
            <person name="Coyle M."/>
            <person name="Taylor M."/>
            <person name="Puazo M."/>
            <person name="Firestine M."/>
            <person name="Scheel M."/>
            <person name="Javaid M."/>
            <person name="Wang M."/>
            <person name="Li M."/>
            <person name="Tabassum N."/>
            <person name="Saada N."/>
            <person name="Osuji N."/>
            <person name="Aqrawi P."/>
            <person name="Fu Q."/>
            <person name="Thornton R."/>
            <person name="Raj R."/>
            <person name="Goodspeed R."/>
            <person name="Mata R."/>
            <person name="Najjar R."/>
            <person name="Gubbala S."/>
            <person name="Lee S."/>
            <person name="Denson S."/>
            <person name="Patil S."/>
            <person name="Macmil S."/>
            <person name="Qi S."/>
            <person name="Matskevitch T."/>
            <person name="Palculict T."/>
            <person name="Mathew T."/>
            <person name="Vee V."/>
            <person name="Velamala V."/>
            <person name="Korchina V."/>
            <person name="Cai W."/>
            <person name="Liu W."/>
            <person name="Dai W."/>
            <person name="Zou X."/>
            <person name="Zhu Y."/>
            <person name="Zhang Y."/>
            <person name="Wu Y.-Q."/>
            <person name="Xin Y."/>
            <person name="Nazarath L."/>
            <person name="Kovar C."/>
            <person name="Han Y."/>
            <person name="Muzny D."/>
            <person name="Gibbs R."/>
        </authorList>
    </citation>
    <scope>NUCLEOTIDE SEQUENCE [LARGE SCALE GENOMIC DNA]</scope>
    <source>
        <strain evidence="3">Jacobina</strain>
    </source>
</reference>
<evidence type="ECO:0000313" key="3">
    <source>
        <dbReference type="Proteomes" id="UP000092461"/>
    </source>
</evidence>
<protein>
    <submittedName>
        <fullName evidence="1 2">Uncharacterized protein</fullName>
    </submittedName>
</protein>
<accession>A0A1B0C951</accession>
<name>A0A1B0C951_LUTLO</name>
<dbReference type="AlphaFoldDB" id="A0A1B0C951"/>
<dbReference type="Proteomes" id="UP000092461">
    <property type="component" value="Unassembled WGS sequence"/>
</dbReference>